<organism evidence="12">
    <name type="scientific">Caenorhabditis brenneri</name>
    <name type="common">Nematode worm</name>
    <dbReference type="NCBI Taxonomy" id="135651"/>
    <lineage>
        <taxon>Eukaryota</taxon>
        <taxon>Metazoa</taxon>
        <taxon>Ecdysozoa</taxon>
        <taxon>Nematoda</taxon>
        <taxon>Chromadorea</taxon>
        <taxon>Rhabditida</taxon>
        <taxon>Rhabditina</taxon>
        <taxon>Rhabditomorpha</taxon>
        <taxon>Rhabditoidea</taxon>
        <taxon>Rhabditidae</taxon>
        <taxon>Peloderinae</taxon>
        <taxon>Caenorhabditis</taxon>
    </lineage>
</organism>
<protein>
    <recommendedName>
        <fullName evidence="7">D-2-hydroxyglutarate dehydrogenase, mitochondrial</fullName>
        <ecNumber evidence="6">1.1.99.39</ecNumber>
    </recommendedName>
</protein>
<name>G0MV66_CAEBE</name>
<feature type="domain" description="FAD-binding PCMH-type" evidence="10">
    <location>
        <begin position="62"/>
        <end position="243"/>
    </location>
</feature>
<dbReference type="GO" id="GO:0051990">
    <property type="term" value="F:(R)-2-hydroxyglutarate dehydrogenase activity"/>
    <property type="evidence" value="ECO:0007669"/>
    <property type="project" value="UniProtKB-EC"/>
</dbReference>
<dbReference type="Gene3D" id="3.30.70.2740">
    <property type="match status" value="1"/>
</dbReference>
<evidence type="ECO:0000256" key="4">
    <source>
        <dbReference type="ARBA" id="ARBA00022827"/>
    </source>
</evidence>
<dbReference type="InterPro" id="IPR016164">
    <property type="entry name" value="FAD-linked_Oxase-like_C"/>
</dbReference>
<evidence type="ECO:0000259" key="10">
    <source>
        <dbReference type="PROSITE" id="PS51387"/>
    </source>
</evidence>
<evidence type="ECO:0000256" key="1">
    <source>
        <dbReference type="ARBA" id="ARBA00001974"/>
    </source>
</evidence>
<dbReference type="FunFam" id="1.10.45.10:FF:000001">
    <property type="entry name" value="D-lactate dehydrogenase mitochondrial"/>
    <property type="match status" value="1"/>
</dbReference>
<dbReference type="EC" id="1.1.99.39" evidence="6"/>
<evidence type="ECO:0000313" key="11">
    <source>
        <dbReference type="EMBL" id="EGT44901.1"/>
    </source>
</evidence>
<dbReference type="OrthoDB" id="5332616at2759"/>
<dbReference type="Gene3D" id="3.30.70.2190">
    <property type="match status" value="1"/>
</dbReference>
<dbReference type="eggNOG" id="KOG1232">
    <property type="taxonomic scope" value="Eukaryota"/>
</dbReference>
<dbReference type="InParanoid" id="G0MV66"/>
<evidence type="ECO:0000313" key="12">
    <source>
        <dbReference type="Proteomes" id="UP000008068"/>
    </source>
</evidence>
<dbReference type="OMA" id="YNEDWMR"/>
<dbReference type="Proteomes" id="UP000008068">
    <property type="component" value="Unassembled WGS sequence"/>
</dbReference>
<reference evidence="12" key="1">
    <citation type="submission" date="2011-07" db="EMBL/GenBank/DDBJ databases">
        <authorList>
            <consortium name="Caenorhabditis brenneri Sequencing and Analysis Consortium"/>
            <person name="Wilson R.K."/>
        </authorList>
    </citation>
    <scope>NUCLEOTIDE SEQUENCE [LARGE SCALE GENOMIC DNA]</scope>
    <source>
        <strain evidence="12">PB2801</strain>
    </source>
</reference>
<dbReference type="FunCoup" id="G0MV66">
    <property type="interactions" value="2065"/>
</dbReference>
<evidence type="ECO:0000256" key="5">
    <source>
        <dbReference type="ARBA" id="ARBA00023002"/>
    </source>
</evidence>
<dbReference type="AlphaFoldDB" id="G0MV66"/>
<evidence type="ECO:0000256" key="8">
    <source>
        <dbReference type="ARBA" id="ARBA00045410"/>
    </source>
</evidence>
<dbReference type="PANTHER" id="PTHR43716">
    <property type="entry name" value="D-2-HYDROXYGLUTARATE DEHYDROGENASE, MITOCHONDRIAL"/>
    <property type="match status" value="1"/>
</dbReference>
<dbReference type="GO" id="GO:0071949">
    <property type="term" value="F:FAD binding"/>
    <property type="evidence" value="ECO:0007669"/>
    <property type="project" value="InterPro"/>
</dbReference>
<dbReference type="Gene3D" id="3.30.465.10">
    <property type="match status" value="1"/>
</dbReference>
<dbReference type="SUPFAM" id="SSF56176">
    <property type="entry name" value="FAD-binding/transporter-associated domain-like"/>
    <property type="match status" value="1"/>
</dbReference>
<evidence type="ECO:0000256" key="6">
    <source>
        <dbReference type="ARBA" id="ARBA00039003"/>
    </source>
</evidence>
<accession>G0MV66</accession>
<dbReference type="SUPFAM" id="SSF55103">
    <property type="entry name" value="FAD-linked oxidases, C-terminal domain"/>
    <property type="match status" value="1"/>
</dbReference>
<dbReference type="STRING" id="135651.G0MV66"/>
<dbReference type="GO" id="GO:0005739">
    <property type="term" value="C:mitochondrion"/>
    <property type="evidence" value="ECO:0007669"/>
    <property type="project" value="TreeGrafter"/>
</dbReference>
<dbReference type="InterPro" id="IPR036318">
    <property type="entry name" value="FAD-bd_PCMH-like_sf"/>
</dbReference>
<comment type="catalytic activity">
    <reaction evidence="9">
        <text>(R)-malate + A = oxaloacetate + AH2</text>
        <dbReference type="Rhea" id="RHEA:67460"/>
        <dbReference type="ChEBI" id="CHEBI:13193"/>
        <dbReference type="ChEBI" id="CHEBI:15588"/>
        <dbReference type="ChEBI" id="CHEBI:16452"/>
        <dbReference type="ChEBI" id="CHEBI:17499"/>
    </reaction>
    <physiologicalReaction direction="left-to-right" evidence="9">
        <dbReference type="Rhea" id="RHEA:67461"/>
    </physiologicalReaction>
</comment>
<dbReference type="Gene3D" id="1.10.45.10">
    <property type="entry name" value="Vanillyl-alcohol Oxidase, Chain A, domain 4"/>
    <property type="match status" value="1"/>
</dbReference>
<dbReference type="HOGENOM" id="CLU_017779_4_1_1"/>
<dbReference type="FunFam" id="3.30.43.10:FF:000011">
    <property type="entry name" value="D-lactate dehydrogenase (Cytochrome)"/>
    <property type="match status" value="1"/>
</dbReference>
<keyword evidence="3" id="KW-0285">Flavoprotein</keyword>
<dbReference type="Gene3D" id="3.30.43.10">
    <property type="entry name" value="Uridine Diphospho-n-acetylenolpyruvylglucosamine Reductase, domain 2"/>
    <property type="match status" value="1"/>
</dbReference>
<dbReference type="InterPro" id="IPR016167">
    <property type="entry name" value="FAD-bd_PCMH_sub1"/>
</dbReference>
<dbReference type="InterPro" id="IPR016171">
    <property type="entry name" value="Vanillyl_alc_oxidase_C-sub2"/>
</dbReference>
<keyword evidence="12" id="KW-1185">Reference proteome</keyword>
<dbReference type="InterPro" id="IPR004113">
    <property type="entry name" value="FAD-bd_oxidored_4_C"/>
</dbReference>
<comment type="function">
    <text evidence="8">Catalyzes the oxidation of D-2-hydroxyglutarate (D-2-HG) to alpha-ketoglutarate. Also catalyzes the oxidation of other D-2-hydroxyacids, such as D-malate (D-MAL) and D-lactate (D-LAC). Exhibits high activities towards D-2-HG and D-MAL but a very weak activity towards D-LAC.</text>
</comment>
<evidence type="ECO:0000256" key="7">
    <source>
        <dbReference type="ARBA" id="ARBA00039639"/>
    </source>
</evidence>
<dbReference type="FunFam" id="3.30.70.2190:FF:000001">
    <property type="entry name" value="D-2-hydroxyglutarate dehydrogenase mitochondrial"/>
    <property type="match status" value="1"/>
</dbReference>
<sequence length="500" mass="54905">MLNILPRIRIPLRCYSAVLTARNENFAKVKQSDIMAFENFLGKDGVQKDDISNHTTDWTGQFKGHGSLVLYPKSTDEVSAILAYCSKNKLAVVPQGGNTGLVGGSIPVHDEIILSMNKISQQFAFDDTMGILKCDAGFILEELDNKLAKHGYMMPFDLGAKGSCQIGGNIATCAGGIRLIRYGSLHAHLLGVTVVLPDEQGSVLHLGSDIRKDNTSLHTPHLFLGSEGQLGVITSVTMTAVPRPKSVQSAMLGVQSFEKCCEVLKLAKSRLCEVLSSFEFLDDAIMECLKTNLGLHPVLNSPTPFSILVETSGSNEDHDMEKMSAFLDELLSKKLIVDGVLAGSSADAAKMWKLRESAPLAVTRDGYVYKHDVSLPLNSYYELTNVMKERCGDLAKRVVTYGHLGDGNTHLNITSSKQNENLEKLYVSILIPILLLIFRMYPFLYEWVVAHGGSISAEHGIGQLKLPYSNLGKESEERLLTKKLKNIFDPNGILNPYKMI</sequence>
<evidence type="ECO:0000256" key="3">
    <source>
        <dbReference type="ARBA" id="ARBA00022630"/>
    </source>
</evidence>
<comment type="similarity">
    <text evidence="2">Belongs to the FAD-binding oxidoreductase/transferase type 4 family.</text>
</comment>
<keyword evidence="5" id="KW-0560">Oxidoreductase</keyword>
<proteinExistence type="inferred from homology"/>
<evidence type="ECO:0000256" key="2">
    <source>
        <dbReference type="ARBA" id="ARBA00008000"/>
    </source>
</evidence>
<dbReference type="FunFam" id="3.30.465.10:FF:000001">
    <property type="entry name" value="D-2-hydroxyglutarate dehydrogenase, mitochondrial"/>
    <property type="match status" value="1"/>
</dbReference>
<dbReference type="InterPro" id="IPR051264">
    <property type="entry name" value="FAD-oxidored/transferase_4"/>
</dbReference>
<dbReference type="InterPro" id="IPR006094">
    <property type="entry name" value="Oxid_FAD_bind_N"/>
</dbReference>
<dbReference type="InterPro" id="IPR016166">
    <property type="entry name" value="FAD-bd_PCMH"/>
</dbReference>
<evidence type="ECO:0000256" key="9">
    <source>
        <dbReference type="ARBA" id="ARBA00049267"/>
    </source>
</evidence>
<dbReference type="EMBL" id="GL379814">
    <property type="protein sequence ID" value="EGT44901.1"/>
    <property type="molecule type" value="Genomic_DNA"/>
</dbReference>
<dbReference type="InterPro" id="IPR016169">
    <property type="entry name" value="FAD-bd_PCMH_sub2"/>
</dbReference>
<dbReference type="Pfam" id="PF02913">
    <property type="entry name" value="FAD-oxidase_C"/>
    <property type="match status" value="1"/>
</dbReference>
<keyword evidence="4" id="KW-0274">FAD</keyword>
<dbReference type="Pfam" id="PF01565">
    <property type="entry name" value="FAD_binding_4"/>
    <property type="match status" value="1"/>
</dbReference>
<gene>
    <name evidence="11" type="ORF">CAEBREN_23521</name>
</gene>
<comment type="cofactor">
    <cofactor evidence="1">
        <name>FAD</name>
        <dbReference type="ChEBI" id="CHEBI:57692"/>
    </cofactor>
</comment>
<dbReference type="PANTHER" id="PTHR43716:SF1">
    <property type="entry name" value="D-2-HYDROXYGLUTARATE DEHYDROGENASE, MITOCHONDRIAL"/>
    <property type="match status" value="1"/>
</dbReference>
<dbReference type="PROSITE" id="PS51387">
    <property type="entry name" value="FAD_PCMH"/>
    <property type="match status" value="1"/>
</dbReference>